<dbReference type="GO" id="GO:0005874">
    <property type="term" value="C:microtubule"/>
    <property type="evidence" value="ECO:0007669"/>
    <property type="project" value="UniProtKB-KW"/>
</dbReference>
<reference evidence="9 10" key="1">
    <citation type="submission" date="2020-08" db="EMBL/GenBank/DDBJ databases">
        <title>Plant Genome Project.</title>
        <authorList>
            <person name="Zhang R.-G."/>
        </authorList>
    </citation>
    <scope>NUCLEOTIDE SEQUENCE [LARGE SCALE GENOMIC DNA]</scope>
    <source>
        <tissue evidence="9">Rhizome</tissue>
    </source>
</reference>
<keyword evidence="4" id="KW-0493">Microtubule</keyword>
<evidence type="ECO:0000313" key="9">
    <source>
        <dbReference type="EMBL" id="KAG6515807.1"/>
    </source>
</evidence>
<evidence type="ECO:0000256" key="6">
    <source>
        <dbReference type="SAM" id="Coils"/>
    </source>
</evidence>
<feature type="region of interest" description="Disordered" evidence="7">
    <location>
        <begin position="418"/>
        <end position="452"/>
    </location>
</feature>
<evidence type="ECO:0000256" key="1">
    <source>
        <dbReference type="ARBA" id="ARBA00004245"/>
    </source>
</evidence>
<protein>
    <recommendedName>
        <fullName evidence="8">TPX2 C-terminal domain-containing protein</fullName>
    </recommendedName>
</protein>
<feature type="region of interest" description="Disordered" evidence="7">
    <location>
        <begin position="103"/>
        <end position="170"/>
    </location>
</feature>
<dbReference type="InterPro" id="IPR044806">
    <property type="entry name" value="WVD2/WDL1-4"/>
</dbReference>
<keyword evidence="10" id="KW-1185">Reference proteome</keyword>
<keyword evidence="3" id="KW-0963">Cytoplasm</keyword>
<dbReference type="AlphaFoldDB" id="A0A8J5LHU6"/>
<dbReference type="PANTHER" id="PTHR46372:SF2">
    <property type="entry name" value="PROTEIN WVD2-LIKE 3"/>
    <property type="match status" value="1"/>
</dbReference>
<feature type="coiled-coil region" evidence="6">
    <location>
        <begin position="316"/>
        <end position="343"/>
    </location>
</feature>
<keyword evidence="5" id="KW-0206">Cytoskeleton</keyword>
<dbReference type="PANTHER" id="PTHR46372">
    <property type="entry name" value="PROTEIN WVD2-LIKE 3"/>
    <property type="match status" value="1"/>
</dbReference>
<proteinExistence type="inferred from homology"/>
<evidence type="ECO:0000256" key="2">
    <source>
        <dbReference type="ARBA" id="ARBA00005885"/>
    </source>
</evidence>
<keyword evidence="6" id="KW-0175">Coiled coil</keyword>
<feature type="region of interest" description="Disordered" evidence="7">
    <location>
        <begin position="48"/>
        <end position="80"/>
    </location>
</feature>
<dbReference type="Proteomes" id="UP000734854">
    <property type="component" value="Unassembled WGS sequence"/>
</dbReference>
<evidence type="ECO:0000256" key="3">
    <source>
        <dbReference type="ARBA" id="ARBA00022490"/>
    </source>
</evidence>
<organism evidence="9 10">
    <name type="scientific">Zingiber officinale</name>
    <name type="common">Ginger</name>
    <name type="synonym">Amomum zingiber</name>
    <dbReference type="NCBI Taxonomy" id="94328"/>
    <lineage>
        <taxon>Eukaryota</taxon>
        <taxon>Viridiplantae</taxon>
        <taxon>Streptophyta</taxon>
        <taxon>Embryophyta</taxon>
        <taxon>Tracheophyta</taxon>
        <taxon>Spermatophyta</taxon>
        <taxon>Magnoliopsida</taxon>
        <taxon>Liliopsida</taxon>
        <taxon>Zingiberales</taxon>
        <taxon>Zingiberaceae</taxon>
        <taxon>Zingiber</taxon>
    </lineage>
</organism>
<comment type="similarity">
    <text evidence="2">Belongs to the TPX2 family.</text>
</comment>
<dbReference type="EMBL" id="JACMSC010000007">
    <property type="protein sequence ID" value="KAG6515807.1"/>
    <property type="molecule type" value="Genomic_DNA"/>
</dbReference>
<evidence type="ECO:0000256" key="5">
    <source>
        <dbReference type="ARBA" id="ARBA00023212"/>
    </source>
</evidence>
<feature type="compositionally biased region" description="Polar residues" evidence="7">
    <location>
        <begin position="70"/>
        <end position="80"/>
    </location>
</feature>
<dbReference type="Pfam" id="PF06886">
    <property type="entry name" value="TPX2"/>
    <property type="match status" value="1"/>
</dbReference>
<feature type="domain" description="TPX2 C-terminal" evidence="8">
    <location>
        <begin position="302"/>
        <end position="376"/>
    </location>
</feature>
<feature type="compositionally biased region" description="Low complexity" evidence="7">
    <location>
        <begin position="133"/>
        <end position="145"/>
    </location>
</feature>
<gene>
    <name evidence="9" type="ORF">ZIOFF_026237</name>
</gene>
<evidence type="ECO:0000256" key="7">
    <source>
        <dbReference type="SAM" id="MobiDB-lite"/>
    </source>
</evidence>
<evidence type="ECO:0000313" key="10">
    <source>
        <dbReference type="Proteomes" id="UP000734854"/>
    </source>
</evidence>
<evidence type="ECO:0000256" key="4">
    <source>
        <dbReference type="ARBA" id="ARBA00022701"/>
    </source>
</evidence>
<comment type="caution">
    <text evidence="9">The sequence shown here is derived from an EMBL/GenBank/DDBJ whole genome shotgun (WGS) entry which is preliminary data.</text>
</comment>
<feature type="compositionally biased region" description="Polar residues" evidence="7">
    <location>
        <begin position="150"/>
        <end position="160"/>
    </location>
</feature>
<dbReference type="InterPro" id="IPR027329">
    <property type="entry name" value="TPX2_C"/>
</dbReference>
<feature type="region of interest" description="Disordered" evidence="7">
    <location>
        <begin position="364"/>
        <end position="406"/>
    </location>
</feature>
<sequence length="452" mass="49570">MGKEVAKVVASFRQLESRWPPKNNSDQVAYSSKPSVIREFKEDISGIKGNENSHLVQDDTTVTTDKKSESLCSPKSNSNQVNCCQPSATLVSNEATNGIKYHEKSNQGQELPSKQVAEVVTDKSPESNCAPKNNSNQDSSQLQSLCAPKGNSNQDSSQLHETPGSKNAICDMRDNETSLQEQEVPDIRNISFDQVGSANKHAAQKLNQKVAASKSDNVGKAQSHCLVPHPCTLAIVKHHASVAEASGSLNKPVKAHNSHLASISFICGTDLKSYISFPQLFYRTAASFRSLKGRRTIGNAPSFKCSERAEKRKEYYTKLEQKHRAMEAEKLQIEARIKEEQDTALKEFRKNLIVKANPLPSFYAKGPPPKAELKKVPPTRAKSPKFSRRQSFSDANPLQGEKYGGACDRLHRHDLCPIVKSSKSLPNSPKAVKGKGTKTNEGSKLSTLSTAN</sequence>
<dbReference type="GO" id="GO:0000226">
    <property type="term" value="P:microtubule cytoskeleton organization"/>
    <property type="evidence" value="ECO:0007669"/>
    <property type="project" value="InterPro"/>
</dbReference>
<evidence type="ECO:0000259" key="8">
    <source>
        <dbReference type="Pfam" id="PF06886"/>
    </source>
</evidence>
<accession>A0A8J5LHU6</accession>
<dbReference type="GO" id="GO:0008017">
    <property type="term" value="F:microtubule binding"/>
    <property type="evidence" value="ECO:0007669"/>
    <property type="project" value="InterPro"/>
</dbReference>
<name>A0A8J5LHU6_ZINOF</name>
<feature type="compositionally biased region" description="Polar residues" evidence="7">
    <location>
        <begin position="437"/>
        <end position="452"/>
    </location>
</feature>
<comment type="subcellular location">
    <subcellularLocation>
        <location evidence="1">Cytoplasm</location>
        <location evidence="1">Cytoskeleton</location>
    </subcellularLocation>
</comment>